<dbReference type="OrthoDB" id="424368at2"/>
<organism evidence="2 3">
    <name type="scientific">Psychroserpens burtonensis</name>
    <dbReference type="NCBI Taxonomy" id="49278"/>
    <lineage>
        <taxon>Bacteria</taxon>
        <taxon>Pseudomonadati</taxon>
        <taxon>Bacteroidota</taxon>
        <taxon>Flavobacteriia</taxon>
        <taxon>Flavobacteriales</taxon>
        <taxon>Flavobacteriaceae</taxon>
        <taxon>Psychroserpens</taxon>
    </lineage>
</organism>
<reference evidence="2 3" key="1">
    <citation type="submission" date="2019-08" db="EMBL/GenBank/DDBJ databases">
        <title>Genome of Psychroserpens burtonensis ACAM 167.</title>
        <authorList>
            <person name="Bowman J.P."/>
        </authorList>
    </citation>
    <scope>NUCLEOTIDE SEQUENCE [LARGE SCALE GENOMIC DNA]</scope>
    <source>
        <strain evidence="2 3">ACAM 167</strain>
    </source>
</reference>
<dbReference type="PROSITE" id="PS51186">
    <property type="entry name" value="GNAT"/>
    <property type="match status" value="1"/>
</dbReference>
<gene>
    <name evidence="2" type="ORF">ES692_15920</name>
</gene>
<protein>
    <submittedName>
        <fullName evidence="2">GNAT family N-acetyltransferase</fullName>
    </submittedName>
</protein>
<dbReference type="PANTHER" id="PTHR43451">
    <property type="entry name" value="ACETYLTRANSFERASE (GNAT) FAMILY PROTEIN"/>
    <property type="match status" value="1"/>
</dbReference>
<dbReference type="Pfam" id="PF13673">
    <property type="entry name" value="Acetyltransf_10"/>
    <property type="match status" value="1"/>
</dbReference>
<evidence type="ECO:0000313" key="2">
    <source>
        <dbReference type="EMBL" id="TXE15585.1"/>
    </source>
</evidence>
<dbReference type="CDD" id="cd04301">
    <property type="entry name" value="NAT_SF"/>
    <property type="match status" value="1"/>
</dbReference>
<dbReference type="RefSeq" id="WP_147232048.1">
    <property type="nucleotide sequence ID" value="NZ_VOSB01000028.1"/>
</dbReference>
<proteinExistence type="predicted"/>
<dbReference type="Gene3D" id="3.40.630.30">
    <property type="match status" value="1"/>
</dbReference>
<keyword evidence="3" id="KW-1185">Reference proteome</keyword>
<dbReference type="SUPFAM" id="SSF55729">
    <property type="entry name" value="Acyl-CoA N-acyltransferases (Nat)"/>
    <property type="match status" value="1"/>
</dbReference>
<dbReference type="STRING" id="1123037.GCA_000425305_00988"/>
<evidence type="ECO:0000313" key="3">
    <source>
        <dbReference type="Proteomes" id="UP000321938"/>
    </source>
</evidence>
<dbReference type="InterPro" id="IPR052564">
    <property type="entry name" value="N-acetyltrans/Recomb-assoc"/>
</dbReference>
<name>A0A5C7BCC6_9FLAO</name>
<dbReference type="EMBL" id="VOSB01000028">
    <property type="protein sequence ID" value="TXE15585.1"/>
    <property type="molecule type" value="Genomic_DNA"/>
</dbReference>
<dbReference type="Proteomes" id="UP000321938">
    <property type="component" value="Unassembled WGS sequence"/>
</dbReference>
<dbReference type="GO" id="GO:0016747">
    <property type="term" value="F:acyltransferase activity, transferring groups other than amino-acyl groups"/>
    <property type="evidence" value="ECO:0007669"/>
    <property type="project" value="InterPro"/>
</dbReference>
<dbReference type="AlphaFoldDB" id="A0A5C7BCC6"/>
<sequence length="157" mass="18224">MIKDLEIREATLEDLTEITSIFRDTVRAINSRDYSEKQIDVWSSGADDTEIWENRINDLYFIVAEFKNEIVGFAHITKGCNLDGLYVHKNYQRRTIGSKLLRIAESHIMAEGYEVINADSSITSVDFFDSHYFEQIKKQKKSYKGKGFAYSIFSKEL</sequence>
<feature type="domain" description="N-acetyltransferase" evidence="1">
    <location>
        <begin position="5"/>
        <end position="157"/>
    </location>
</feature>
<accession>A0A5C7BCC6</accession>
<dbReference type="PANTHER" id="PTHR43451:SF1">
    <property type="entry name" value="ACETYLTRANSFERASE"/>
    <property type="match status" value="1"/>
</dbReference>
<keyword evidence="2" id="KW-0808">Transferase</keyword>
<comment type="caution">
    <text evidence="2">The sequence shown here is derived from an EMBL/GenBank/DDBJ whole genome shotgun (WGS) entry which is preliminary data.</text>
</comment>
<evidence type="ECO:0000259" key="1">
    <source>
        <dbReference type="PROSITE" id="PS51186"/>
    </source>
</evidence>
<dbReference type="InterPro" id="IPR000182">
    <property type="entry name" value="GNAT_dom"/>
</dbReference>
<dbReference type="InterPro" id="IPR016181">
    <property type="entry name" value="Acyl_CoA_acyltransferase"/>
</dbReference>